<dbReference type="Proteomes" id="UP000030750">
    <property type="component" value="Unassembled WGS sequence"/>
</dbReference>
<dbReference type="GO" id="GO:0006508">
    <property type="term" value="P:proteolysis"/>
    <property type="evidence" value="ECO:0007669"/>
    <property type="project" value="UniProtKB-KW"/>
</dbReference>
<dbReference type="EMBL" id="HG711014">
    <property type="protein sequence ID" value="CDJ48168.1"/>
    <property type="molecule type" value="Genomic_DNA"/>
</dbReference>
<proteinExistence type="predicted"/>
<dbReference type="SUPFAM" id="SSF50630">
    <property type="entry name" value="Acid proteases"/>
    <property type="match status" value="1"/>
</dbReference>
<protein>
    <submittedName>
        <fullName evidence="1">Eukaryotic aspartyl protease, putative</fullName>
    </submittedName>
</protein>
<dbReference type="VEuPathDB" id="ToxoDB:EBH_0043350"/>
<reference evidence="1" key="2">
    <citation type="submission" date="2013-10" db="EMBL/GenBank/DDBJ databases">
        <authorList>
            <person name="Aslett M."/>
        </authorList>
    </citation>
    <scope>NUCLEOTIDE SEQUENCE [LARGE SCALE GENOMIC DNA]</scope>
    <source>
        <strain evidence="1">Houghton</strain>
    </source>
</reference>
<evidence type="ECO:0000313" key="2">
    <source>
        <dbReference type="Proteomes" id="UP000030750"/>
    </source>
</evidence>
<dbReference type="InterPro" id="IPR021109">
    <property type="entry name" value="Peptidase_aspartic_dom_sf"/>
</dbReference>
<sequence>MENYLSGLHVSACDDKKTLPDLVNYNWPSAETYSTTNVSTAQNFQFQGVPTRKRAWRPILQLPLPPSTSIHPDGMPTIVELQLSPDDYVLEFINDDGVHECMLGIAADESENEDVLMRGYYTVFDRDHLAVGFVRAKH</sequence>
<gene>
    <name evidence="1" type="ORF">EBH_0043350</name>
</gene>
<organism evidence="1 2">
    <name type="scientific">Eimeria brunetti</name>
    <dbReference type="NCBI Taxonomy" id="51314"/>
    <lineage>
        <taxon>Eukaryota</taxon>
        <taxon>Sar</taxon>
        <taxon>Alveolata</taxon>
        <taxon>Apicomplexa</taxon>
        <taxon>Conoidasida</taxon>
        <taxon>Coccidia</taxon>
        <taxon>Eucoccidiorida</taxon>
        <taxon>Eimeriorina</taxon>
        <taxon>Eimeriidae</taxon>
        <taxon>Eimeria</taxon>
    </lineage>
</organism>
<evidence type="ECO:0000313" key="1">
    <source>
        <dbReference type="EMBL" id="CDJ48168.1"/>
    </source>
</evidence>
<keyword evidence="1" id="KW-0378">Hydrolase</keyword>
<dbReference type="GO" id="GO:0008233">
    <property type="term" value="F:peptidase activity"/>
    <property type="evidence" value="ECO:0007669"/>
    <property type="project" value="UniProtKB-KW"/>
</dbReference>
<dbReference type="OrthoDB" id="771136at2759"/>
<accession>U6LG00</accession>
<dbReference type="Gene3D" id="2.40.70.10">
    <property type="entry name" value="Acid Proteases"/>
    <property type="match status" value="1"/>
</dbReference>
<reference evidence="1" key="1">
    <citation type="submission" date="2013-10" db="EMBL/GenBank/DDBJ databases">
        <title>Genomic analysis of the causative agents of coccidiosis in chickens.</title>
        <authorList>
            <person name="Reid A.J."/>
            <person name="Blake D."/>
            <person name="Billington K."/>
            <person name="Browne H."/>
            <person name="Dunn M."/>
            <person name="Hung S."/>
            <person name="Kawahara F."/>
            <person name="Miranda-Saavedra D."/>
            <person name="Mourier T."/>
            <person name="Nagra H."/>
            <person name="Otto T.D."/>
            <person name="Rawlings N."/>
            <person name="Sanchez A."/>
            <person name="Sanders M."/>
            <person name="Subramaniam C."/>
            <person name="Tay Y."/>
            <person name="Dear P."/>
            <person name="Doerig C."/>
            <person name="Gruber A."/>
            <person name="Parkinson J."/>
            <person name="Shirley M."/>
            <person name="Wan K.L."/>
            <person name="Berriman M."/>
            <person name="Tomley F."/>
            <person name="Pain A."/>
        </authorList>
    </citation>
    <scope>NUCLEOTIDE SEQUENCE [LARGE SCALE GENOMIC DNA]</scope>
    <source>
        <strain evidence="1">Houghton</strain>
    </source>
</reference>
<name>U6LG00_9EIME</name>
<keyword evidence="2" id="KW-1185">Reference proteome</keyword>
<keyword evidence="1" id="KW-0645">Protease</keyword>
<dbReference type="AlphaFoldDB" id="U6LG00"/>